<sequence length="128" mass="14410">MCKGVEGKKLGGSRRSLPPEGNSSFAATRGCSTSCELCGLQASLYCPADDAYLCRKCDEWVHRANFLALRHVRSFLCKTCQNLTHRYLIGISAEILLPVRWIVQKQNLPNSTTDEFCSRTIRRPLIFL</sequence>
<dbReference type="InterPro" id="IPR000315">
    <property type="entry name" value="Znf_B-box"/>
</dbReference>
<dbReference type="GO" id="GO:0008270">
    <property type="term" value="F:zinc ion binding"/>
    <property type="evidence" value="ECO:0007669"/>
    <property type="project" value="UniProtKB-KW"/>
</dbReference>
<keyword evidence="2" id="KW-0863">Zinc-finger</keyword>
<name>A0A0L9V6P1_PHAAN</name>
<dbReference type="OMA" id="WVHRANF"/>
<dbReference type="PANTHER" id="PTHR31717">
    <property type="entry name" value="ZINC FINGER PROTEIN CONSTANS-LIKE 10"/>
    <property type="match status" value="1"/>
</dbReference>
<accession>A0A0L9V6P1</accession>
<evidence type="ECO:0000256" key="3">
    <source>
        <dbReference type="ARBA" id="ARBA00022833"/>
    </source>
</evidence>
<gene>
    <name evidence="6" type="ORF">LR48_Vigan08g117100</name>
</gene>
<dbReference type="OrthoDB" id="153872at2759"/>
<dbReference type="KEGG" id="var:108339366"/>
<protein>
    <recommendedName>
        <fullName evidence="5">B box-type domain-containing protein</fullName>
    </recommendedName>
</protein>
<keyword evidence="1" id="KW-0479">Metal-binding</keyword>
<dbReference type="SMART" id="SM00336">
    <property type="entry name" value="BBOX"/>
    <property type="match status" value="1"/>
</dbReference>
<evidence type="ECO:0000256" key="1">
    <source>
        <dbReference type="ARBA" id="ARBA00022723"/>
    </source>
</evidence>
<organism evidence="6 7">
    <name type="scientific">Phaseolus angularis</name>
    <name type="common">Azuki bean</name>
    <name type="synonym">Vigna angularis</name>
    <dbReference type="NCBI Taxonomy" id="3914"/>
    <lineage>
        <taxon>Eukaryota</taxon>
        <taxon>Viridiplantae</taxon>
        <taxon>Streptophyta</taxon>
        <taxon>Embryophyta</taxon>
        <taxon>Tracheophyta</taxon>
        <taxon>Spermatophyta</taxon>
        <taxon>Magnoliopsida</taxon>
        <taxon>eudicotyledons</taxon>
        <taxon>Gunneridae</taxon>
        <taxon>Pentapetalae</taxon>
        <taxon>rosids</taxon>
        <taxon>fabids</taxon>
        <taxon>Fabales</taxon>
        <taxon>Fabaceae</taxon>
        <taxon>Papilionoideae</taxon>
        <taxon>50 kb inversion clade</taxon>
        <taxon>NPAAA clade</taxon>
        <taxon>indigoferoid/millettioid clade</taxon>
        <taxon>Phaseoleae</taxon>
        <taxon>Vigna</taxon>
    </lineage>
</organism>
<evidence type="ECO:0000256" key="4">
    <source>
        <dbReference type="SAM" id="MobiDB-lite"/>
    </source>
</evidence>
<dbReference type="Proteomes" id="UP000053144">
    <property type="component" value="Chromosome 8"/>
</dbReference>
<evidence type="ECO:0000313" key="7">
    <source>
        <dbReference type="Proteomes" id="UP000053144"/>
    </source>
</evidence>
<feature type="region of interest" description="Disordered" evidence="4">
    <location>
        <begin position="1"/>
        <end position="25"/>
    </location>
</feature>
<keyword evidence="3" id="KW-0862">Zinc</keyword>
<dbReference type="CDD" id="cd19821">
    <property type="entry name" value="Bbox1_BBX-like"/>
    <property type="match status" value="1"/>
</dbReference>
<evidence type="ECO:0000313" key="6">
    <source>
        <dbReference type="EMBL" id="KOM50344.1"/>
    </source>
</evidence>
<evidence type="ECO:0000259" key="5">
    <source>
        <dbReference type="SMART" id="SM00336"/>
    </source>
</evidence>
<dbReference type="PANTHER" id="PTHR31717:SF142">
    <property type="entry name" value="B-BOX DOMAIN PROTEIN 30-RELATED"/>
    <property type="match status" value="1"/>
</dbReference>
<proteinExistence type="predicted"/>
<dbReference type="AlphaFoldDB" id="A0A0L9V6P1"/>
<dbReference type="InterPro" id="IPR049808">
    <property type="entry name" value="CONSTANS-like_Bbox1"/>
</dbReference>
<feature type="domain" description="B box-type" evidence="5">
    <location>
        <begin position="30"/>
        <end position="76"/>
    </location>
</feature>
<evidence type="ECO:0000256" key="2">
    <source>
        <dbReference type="ARBA" id="ARBA00022771"/>
    </source>
</evidence>
<reference evidence="7" key="1">
    <citation type="journal article" date="2015" name="Proc. Natl. Acad. Sci. U.S.A.">
        <title>Genome sequencing of adzuki bean (Vigna angularis) provides insight into high starch and low fat accumulation and domestication.</title>
        <authorList>
            <person name="Yang K."/>
            <person name="Tian Z."/>
            <person name="Chen C."/>
            <person name="Luo L."/>
            <person name="Zhao B."/>
            <person name="Wang Z."/>
            <person name="Yu L."/>
            <person name="Li Y."/>
            <person name="Sun Y."/>
            <person name="Li W."/>
            <person name="Chen Y."/>
            <person name="Li Y."/>
            <person name="Zhang Y."/>
            <person name="Ai D."/>
            <person name="Zhao J."/>
            <person name="Shang C."/>
            <person name="Ma Y."/>
            <person name="Wu B."/>
            <person name="Wang M."/>
            <person name="Gao L."/>
            <person name="Sun D."/>
            <person name="Zhang P."/>
            <person name="Guo F."/>
            <person name="Wang W."/>
            <person name="Li Y."/>
            <person name="Wang J."/>
            <person name="Varshney R.K."/>
            <person name="Wang J."/>
            <person name="Ling H.Q."/>
            <person name="Wan P."/>
        </authorList>
    </citation>
    <scope>NUCLEOTIDE SEQUENCE</scope>
    <source>
        <strain evidence="7">cv. Jingnong 6</strain>
    </source>
</reference>
<dbReference type="EMBL" id="CM003378">
    <property type="protein sequence ID" value="KOM50344.1"/>
    <property type="molecule type" value="Genomic_DNA"/>
</dbReference>
<dbReference type="Gramene" id="KOM50344">
    <property type="protein sequence ID" value="KOM50344"/>
    <property type="gene ID" value="LR48_Vigan08g117100"/>
</dbReference>